<evidence type="ECO:0000313" key="1">
    <source>
        <dbReference type="EMBL" id="QHS82395.1"/>
    </source>
</evidence>
<accession>A0A6C0ASZ3</accession>
<sequence length="290" mass="33604">MSMREETIFVVSNEEDAVVEEIVREKEKAQEVTGKSKKNVEKIKKKFEKEIKIDKIQEVKITESEVKVKEELKQEVIKEDDNLDEIKIEETIQHIKEVVKEVVKEVEKEVVKEVSTDLSLNTILLDFSNNSVREILSYMRQKYDDKENIDIENYCRKINCVLTRNDMSIINILLAKNPTLLYDIEKSAMNIIKNNTIEPKNVPELFLIVQILYTGVLTISKTQFENNTRSAFCGTLIKFVFHSLIERNKNAENETQISSDLLHLDQLIDTSISLLNFKSIIKPKACCSIM</sequence>
<reference evidence="1" key="1">
    <citation type="journal article" date="2020" name="Nature">
        <title>Giant virus diversity and host interactions through global metagenomics.</title>
        <authorList>
            <person name="Schulz F."/>
            <person name="Roux S."/>
            <person name="Paez-Espino D."/>
            <person name="Jungbluth S."/>
            <person name="Walsh D.A."/>
            <person name="Denef V.J."/>
            <person name="McMahon K.D."/>
            <person name="Konstantinidis K.T."/>
            <person name="Eloe-Fadrosh E.A."/>
            <person name="Kyrpides N.C."/>
            <person name="Woyke T."/>
        </authorList>
    </citation>
    <scope>NUCLEOTIDE SEQUENCE</scope>
    <source>
        <strain evidence="1">GVMAG-S-1101165-79</strain>
    </source>
</reference>
<dbReference type="EMBL" id="MN740766">
    <property type="protein sequence ID" value="QHS82395.1"/>
    <property type="molecule type" value="Genomic_DNA"/>
</dbReference>
<organism evidence="1">
    <name type="scientific">viral metagenome</name>
    <dbReference type="NCBI Taxonomy" id="1070528"/>
    <lineage>
        <taxon>unclassified sequences</taxon>
        <taxon>metagenomes</taxon>
        <taxon>organismal metagenomes</taxon>
    </lineage>
</organism>
<protein>
    <submittedName>
        <fullName evidence="1">Uncharacterized protein</fullName>
    </submittedName>
</protein>
<proteinExistence type="predicted"/>
<name>A0A6C0ASZ3_9ZZZZ</name>
<dbReference type="AlphaFoldDB" id="A0A6C0ASZ3"/>